<keyword evidence="2" id="KW-1185">Reference proteome</keyword>
<dbReference type="EMBL" id="CAJHJT010000056">
    <property type="protein sequence ID" value="CAD7014214.1"/>
    <property type="molecule type" value="Genomic_DNA"/>
</dbReference>
<dbReference type="Proteomes" id="UP000606786">
    <property type="component" value="Unassembled WGS sequence"/>
</dbReference>
<organism evidence="1 2">
    <name type="scientific">Ceratitis capitata</name>
    <name type="common">Mediterranean fruit fly</name>
    <name type="synonym">Tephritis capitata</name>
    <dbReference type="NCBI Taxonomy" id="7213"/>
    <lineage>
        <taxon>Eukaryota</taxon>
        <taxon>Metazoa</taxon>
        <taxon>Ecdysozoa</taxon>
        <taxon>Arthropoda</taxon>
        <taxon>Hexapoda</taxon>
        <taxon>Insecta</taxon>
        <taxon>Pterygota</taxon>
        <taxon>Neoptera</taxon>
        <taxon>Endopterygota</taxon>
        <taxon>Diptera</taxon>
        <taxon>Brachycera</taxon>
        <taxon>Muscomorpha</taxon>
        <taxon>Tephritoidea</taxon>
        <taxon>Tephritidae</taxon>
        <taxon>Ceratitis</taxon>
        <taxon>Ceratitis</taxon>
    </lineage>
</organism>
<comment type="caution">
    <text evidence="1">The sequence shown here is derived from an EMBL/GenBank/DDBJ whole genome shotgun (WGS) entry which is preliminary data.</text>
</comment>
<evidence type="ECO:0000313" key="2">
    <source>
        <dbReference type="Proteomes" id="UP000606786"/>
    </source>
</evidence>
<sequence length="113" mass="12511">MPLGTIRKVLQQQQALLYTHTYIHVYACTVQVLSGHRRQCAPKSAHGIQFFLQHVNQLYISQQQHSSTNSKAISCQTVRSSNCPTHDYLSRRAQLTAASVGKCGSGVLEVGGW</sequence>
<dbReference type="AlphaFoldDB" id="A0A811VGV1"/>
<name>A0A811VGV1_CERCA</name>
<evidence type="ECO:0000313" key="1">
    <source>
        <dbReference type="EMBL" id="CAD7014214.1"/>
    </source>
</evidence>
<proteinExistence type="predicted"/>
<gene>
    <name evidence="1" type="ORF">CCAP1982_LOCUS22217</name>
</gene>
<reference evidence="1" key="1">
    <citation type="submission" date="2020-11" db="EMBL/GenBank/DDBJ databases">
        <authorList>
            <person name="Whitehead M."/>
        </authorList>
    </citation>
    <scope>NUCLEOTIDE SEQUENCE</scope>
    <source>
        <strain evidence="1">EGII</strain>
    </source>
</reference>
<accession>A0A811VGV1</accession>
<protein>
    <submittedName>
        <fullName evidence="1">(Mediterranean fruit fly) hypothetical protein</fullName>
    </submittedName>
</protein>